<name>A0A6N2KKV0_SALVM</name>
<evidence type="ECO:0000256" key="1">
    <source>
        <dbReference type="SAM" id="MobiDB-lite"/>
    </source>
</evidence>
<protein>
    <submittedName>
        <fullName evidence="2">Uncharacterized protein</fullName>
    </submittedName>
</protein>
<gene>
    <name evidence="2" type="ORF">SVIM_LOCUS102431</name>
</gene>
<dbReference type="AlphaFoldDB" id="A0A6N2KKV0"/>
<proteinExistence type="predicted"/>
<sequence>MKYLDIAGVQTYIINSAMIVFLNERPQPRPGKGVTNTCHVCERSLLDSFSFCSRGCKKYLDIAGVQTYIINSAMIVFLNERPQPRPGKGVTNTCHVCERSLLDSFSFCSRGCKKYLDIAGVQTYIINSAMIVFLNERPQPRPGVQTYIINSAMIVFLNERPQPRPGKGVTNTCHVCERSLLDSFSFCSRGCPKYLDKAGVQTYIINSAMIVFLNERPQPRPGKGVTNTCHVCERSLLDSFSFCSRGCTKYLDKAGVQTYIINSAMIVFLNERPQPRPGKGVTNTCHVCERSLLDSFSFCSRGCTIVGTSKSFRKKRRRKEMDGSDTEESMNGRHGVQTYIINSAMIVFLNERPQPRPGKGVTNTCHKYLDIAGVQTYIINSAMIVFLNERPQPRPGKGVTNTCHVCERSLLDSFSFCSRGCTKYLDIAGVQTYIINSAMIVFLNERPQPRPGKGVTNTCHVCERSLLDSFSFCSRGCTKYLDIAGVQTYIINSAMIVFLNERPQPRPGKRVTNTCHVCERSLLDSFSFCSLGCKKYLDIAGVQTYIINSAMIVFLNERPQPRPGVQTYIINSAMIVFLNERPQPRPGKGVTNTCHVCERSLLDSFSFCSRGCKKYLDIAGVQTYIINSAMIVFLNERPQPRPGKGVNNTCHVCERSLLDSFSFCSRGCKKYLDIAGVQTYIINSAMIVFLNESLSLGLKYLDIAGVQTYIINSAMIVFLNERPQPRPARPGKVLPTLACLERSLLDSFSFCSRGCKKYLDIAGVQTYIINSAMIVFLNERPQPRPGKGVTNTCHVCERSLLDSFSFCSRGCTKYLDIAGVQTYIINSAMIVFLNERPQPRPGVQTYIINSAMIVFLNERPQPRPGKGVTNTCHVCERSLLDSFSFCSRGCKKYLDIAGVQTYIINSAMIVFLNERPQPRPGKGVTNTCHVCEHSLLDSFSFCSRGCTIVGTSKSFRKKRRRKEMDGSDTEESMNGIGNGSAESKVQSFIPSLNPTSKCYKLQDCQEEEGGSTQISNGRIPVKTTANISIQW</sequence>
<organism evidence="2">
    <name type="scientific">Salix viminalis</name>
    <name type="common">Common osier</name>
    <name type="synonym">Basket willow</name>
    <dbReference type="NCBI Taxonomy" id="40686"/>
    <lineage>
        <taxon>Eukaryota</taxon>
        <taxon>Viridiplantae</taxon>
        <taxon>Streptophyta</taxon>
        <taxon>Embryophyta</taxon>
        <taxon>Tracheophyta</taxon>
        <taxon>Spermatophyta</taxon>
        <taxon>Magnoliopsida</taxon>
        <taxon>eudicotyledons</taxon>
        <taxon>Gunneridae</taxon>
        <taxon>Pentapetalae</taxon>
        <taxon>rosids</taxon>
        <taxon>fabids</taxon>
        <taxon>Malpighiales</taxon>
        <taxon>Salicaceae</taxon>
        <taxon>Saliceae</taxon>
        <taxon>Salix</taxon>
    </lineage>
</organism>
<dbReference type="PANTHER" id="PTHR31065">
    <property type="entry name" value="PLATZ TRANSCRIPTION FACTOR FAMILY PROTEIN"/>
    <property type="match status" value="1"/>
</dbReference>
<feature type="region of interest" description="Disordered" evidence="1">
    <location>
        <begin position="957"/>
        <end position="982"/>
    </location>
</feature>
<dbReference type="InterPro" id="IPR006734">
    <property type="entry name" value="PLATZ"/>
</dbReference>
<dbReference type="Pfam" id="PF04640">
    <property type="entry name" value="PLATZ"/>
    <property type="match status" value="11"/>
</dbReference>
<evidence type="ECO:0000313" key="2">
    <source>
        <dbReference type="EMBL" id="VFU29091.1"/>
    </source>
</evidence>
<accession>A0A6N2KKV0</accession>
<dbReference type="PANTHER" id="PTHR31065:SF57">
    <property type="entry name" value="PLATZ TRANSCRIPTION FACTOR FAMILY PROTEIN"/>
    <property type="match status" value="1"/>
</dbReference>
<reference evidence="2" key="1">
    <citation type="submission" date="2019-03" db="EMBL/GenBank/DDBJ databases">
        <authorList>
            <person name="Mank J."/>
            <person name="Almeida P."/>
        </authorList>
    </citation>
    <scope>NUCLEOTIDE SEQUENCE</scope>
    <source>
        <strain evidence="2">78183</strain>
    </source>
</reference>
<dbReference type="EMBL" id="CAADRP010000502">
    <property type="protein sequence ID" value="VFU29091.1"/>
    <property type="molecule type" value="Genomic_DNA"/>
</dbReference>